<sequence>MISYADARRVATFAAEVAQHLPGKFEVQTFPQKWERKAVVLVDGDERIALVHRTVSESCKDRISFIGLRLDADLSKPTCLSSLTRRSSHTTASLTRPPKAVAAQVSRNLLPHYRTQIESQKGMEAQREAQRVFRQAEATLIAAQLPGAEYIPTQTNRFFDSEIVRFAGPGGAHESLSVYSSRGGFSYTLTFGQNAAFMADLIALINKHSGSAPEPRG</sequence>
<reference evidence="1 2" key="1">
    <citation type="submission" date="2019-03" db="EMBL/GenBank/DDBJ databases">
        <title>Draft genome sequences of novel Actinobacteria.</title>
        <authorList>
            <person name="Sahin N."/>
            <person name="Ay H."/>
            <person name="Saygin H."/>
        </authorList>
    </citation>
    <scope>NUCLEOTIDE SEQUENCE [LARGE SCALE GENOMIC DNA]</scope>
    <source>
        <strain evidence="1 2">CH32</strain>
    </source>
</reference>
<proteinExistence type="predicted"/>
<dbReference type="RefSeq" id="WP_132620908.1">
    <property type="nucleotide sequence ID" value="NZ_SMKQ01000207.1"/>
</dbReference>
<accession>A0A4R4XYA4</accession>
<organism evidence="1 2">
    <name type="scientific">Nonomuraea terrae</name>
    <dbReference type="NCBI Taxonomy" id="2530383"/>
    <lineage>
        <taxon>Bacteria</taxon>
        <taxon>Bacillati</taxon>
        <taxon>Actinomycetota</taxon>
        <taxon>Actinomycetes</taxon>
        <taxon>Streptosporangiales</taxon>
        <taxon>Streptosporangiaceae</taxon>
        <taxon>Nonomuraea</taxon>
    </lineage>
</organism>
<dbReference type="OrthoDB" id="4243680at2"/>
<dbReference type="AlphaFoldDB" id="A0A4R4XYA4"/>
<keyword evidence="2" id="KW-1185">Reference proteome</keyword>
<comment type="caution">
    <text evidence="1">The sequence shown here is derived from an EMBL/GenBank/DDBJ whole genome shotgun (WGS) entry which is preliminary data.</text>
</comment>
<gene>
    <name evidence="1" type="ORF">E1286_38725</name>
</gene>
<protein>
    <submittedName>
        <fullName evidence="1">Uncharacterized protein</fullName>
    </submittedName>
</protein>
<dbReference type="Proteomes" id="UP000295302">
    <property type="component" value="Unassembled WGS sequence"/>
</dbReference>
<dbReference type="EMBL" id="SMKQ01000207">
    <property type="protein sequence ID" value="TDD36104.1"/>
    <property type="molecule type" value="Genomic_DNA"/>
</dbReference>
<name>A0A4R4XYA4_9ACTN</name>
<evidence type="ECO:0000313" key="1">
    <source>
        <dbReference type="EMBL" id="TDD36104.1"/>
    </source>
</evidence>
<evidence type="ECO:0000313" key="2">
    <source>
        <dbReference type="Proteomes" id="UP000295302"/>
    </source>
</evidence>